<comment type="caution">
    <text evidence="1">The sequence shown here is derived from an EMBL/GenBank/DDBJ whole genome shotgun (WGS) entry which is preliminary data.</text>
</comment>
<dbReference type="Proteomes" id="UP000232062">
    <property type="component" value="Unassembled WGS sequence"/>
</dbReference>
<reference evidence="1 2" key="1">
    <citation type="submission" date="2017-11" db="EMBL/GenBank/DDBJ databases">
        <title>The genome sequence of Pantoea rodasii DSM 26611.</title>
        <authorList>
            <person name="Gao J."/>
            <person name="Mao X."/>
            <person name="Sun J."/>
        </authorList>
    </citation>
    <scope>NUCLEOTIDE SEQUENCE [LARGE SCALE GENOMIC DNA]</scope>
    <source>
        <strain evidence="1 2">DSM 26611</strain>
    </source>
</reference>
<proteinExistence type="predicted"/>
<gene>
    <name evidence="1" type="ORF">PRCB_04435</name>
</gene>
<keyword evidence="2" id="KW-1185">Reference proteome</keyword>
<dbReference type="AlphaFoldDB" id="A0A2M9WEJ5"/>
<evidence type="ECO:0000313" key="2">
    <source>
        <dbReference type="Proteomes" id="UP000232062"/>
    </source>
</evidence>
<accession>A0A2M9WEJ5</accession>
<name>A0A2M9WEJ5_9GAMM</name>
<protein>
    <submittedName>
        <fullName evidence="1">Uncharacterized protein</fullName>
    </submittedName>
</protein>
<organism evidence="1 2">
    <name type="scientific">Pantoea rodasii</name>
    <dbReference type="NCBI Taxonomy" id="1076549"/>
    <lineage>
        <taxon>Bacteria</taxon>
        <taxon>Pseudomonadati</taxon>
        <taxon>Pseudomonadota</taxon>
        <taxon>Gammaproteobacteria</taxon>
        <taxon>Enterobacterales</taxon>
        <taxon>Erwiniaceae</taxon>
        <taxon>Pantoea</taxon>
    </lineage>
</organism>
<dbReference type="OrthoDB" id="9884709at2"/>
<dbReference type="EMBL" id="PIQI01000011">
    <property type="protein sequence ID" value="PJZ05980.1"/>
    <property type="molecule type" value="Genomic_DNA"/>
</dbReference>
<sequence length="93" mass="10255">MDNLDKILGEAAYQILVRREKINVVQLNIQLRTMADEAASILQKQAIFSAIDWLHDYRPLSSGEPSHHSPVGELIQGEHGISLIGSDCAKSSD</sequence>
<dbReference type="RefSeq" id="WP_100700527.1">
    <property type="nucleotide sequence ID" value="NZ_MLFP01000086.1"/>
</dbReference>
<evidence type="ECO:0000313" key="1">
    <source>
        <dbReference type="EMBL" id="PJZ05980.1"/>
    </source>
</evidence>